<dbReference type="Proteomes" id="UP001596004">
    <property type="component" value="Unassembled WGS sequence"/>
</dbReference>
<dbReference type="RefSeq" id="WP_380839040.1">
    <property type="nucleotide sequence ID" value="NZ_JBHSFP010000004.1"/>
</dbReference>
<feature type="chain" id="PRO_5045456372" evidence="1">
    <location>
        <begin position="29"/>
        <end position="75"/>
    </location>
</feature>
<protein>
    <submittedName>
        <fullName evidence="2">Uncharacterized protein</fullName>
    </submittedName>
</protein>
<comment type="caution">
    <text evidence="2">The sequence shown here is derived from an EMBL/GenBank/DDBJ whole genome shotgun (WGS) entry which is preliminary data.</text>
</comment>
<evidence type="ECO:0000313" key="3">
    <source>
        <dbReference type="Proteomes" id="UP001596004"/>
    </source>
</evidence>
<reference evidence="3" key="1">
    <citation type="journal article" date="2019" name="Int. J. Syst. Evol. Microbiol.">
        <title>The Global Catalogue of Microorganisms (GCM) 10K type strain sequencing project: providing services to taxonomists for standard genome sequencing and annotation.</title>
        <authorList>
            <consortium name="The Broad Institute Genomics Platform"/>
            <consortium name="The Broad Institute Genome Sequencing Center for Infectious Disease"/>
            <person name="Wu L."/>
            <person name="Ma J."/>
        </authorList>
    </citation>
    <scope>NUCLEOTIDE SEQUENCE [LARGE SCALE GENOMIC DNA]</scope>
    <source>
        <strain evidence="3">CGMCC 4.7132</strain>
    </source>
</reference>
<keyword evidence="3" id="KW-1185">Reference proteome</keyword>
<gene>
    <name evidence="2" type="ORF">ACFO60_08975</name>
</gene>
<name>A0ABV9CCZ7_9ACTN</name>
<sequence length="75" mass="8450">MRKVRAFLVSAALVAGVSLSLGTAPAQAESIRYVYYYYSDCQNGGQLGIQWGWWTSYYCSYQSYGGSEGRYFLYA</sequence>
<feature type="signal peptide" evidence="1">
    <location>
        <begin position="1"/>
        <end position="28"/>
    </location>
</feature>
<evidence type="ECO:0000313" key="2">
    <source>
        <dbReference type="EMBL" id="MFC4530894.1"/>
    </source>
</evidence>
<proteinExistence type="predicted"/>
<organism evidence="2 3">
    <name type="scientific">Sphaerisporangium dianthi</name>
    <dbReference type="NCBI Taxonomy" id="1436120"/>
    <lineage>
        <taxon>Bacteria</taxon>
        <taxon>Bacillati</taxon>
        <taxon>Actinomycetota</taxon>
        <taxon>Actinomycetes</taxon>
        <taxon>Streptosporangiales</taxon>
        <taxon>Streptosporangiaceae</taxon>
        <taxon>Sphaerisporangium</taxon>
    </lineage>
</organism>
<evidence type="ECO:0000256" key="1">
    <source>
        <dbReference type="SAM" id="SignalP"/>
    </source>
</evidence>
<keyword evidence="1" id="KW-0732">Signal</keyword>
<dbReference type="EMBL" id="JBHSFP010000004">
    <property type="protein sequence ID" value="MFC4530894.1"/>
    <property type="molecule type" value="Genomic_DNA"/>
</dbReference>
<accession>A0ABV9CCZ7</accession>